<evidence type="ECO:0000313" key="1">
    <source>
        <dbReference type="EMBL" id="OAB46118.1"/>
    </source>
</evidence>
<dbReference type="Pfam" id="PF01955">
    <property type="entry name" value="CbiZ"/>
    <property type="match status" value="1"/>
</dbReference>
<dbReference type="EMBL" id="LVJH01000002">
    <property type="protein sequence ID" value="OAB46118.1"/>
    <property type="molecule type" value="Genomic_DNA"/>
</dbReference>
<gene>
    <name evidence="1" type="ORF">PGLA_01625</name>
</gene>
<dbReference type="InterPro" id="IPR002808">
    <property type="entry name" value="AdoCbi_amidolase"/>
</dbReference>
<evidence type="ECO:0000313" key="2">
    <source>
        <dbReference type="Proteomes" id="UP000076967"/>
    </source>
</evidence>
<dbReference type="PANTHER" id="PTHR35336:SF5">
    <property type="entry name" value="ADENOSYLCOBINAMIDE AMIDOHYDROLASE"/>
    <property type="match status" value="1"/>
</dbReference>
<accession>A0A168NUC4</accession>
<sequence length="240" mass="25806">MTTPFLNGDNNTYKSVVWPGLTLTRHERHLLLQSSTPMDSLSSSIHGGGMSKIDRIANIYVDRFYECSHPEKDVEKLFQEWDYPLESTAGLLTAVRLEYTSVLEENGEDASVFCCTTAGVSNGARAGSERTTFPVYQPGTINIMLMIDARMTQAAMVNAVITAVEAKAAALADLGIRDAENGLIATGTTTDAIVLGVSQSFSYPIEHRYCGTATDLGAAIGRVVYGTVKESLGAARVSQP</sequence>
<dbReference type="PANTHER" id="PTHR35336">
    <property type="entry name" value="ADENOSYLCOBINAMIDE AMIDOHYDROLASE"/>
    <property type="match status" value="1"/>
</dbReference>
<dbReference type="OrthoDB" id="34339at2"/>
<name>A0A168NUC4_9BACL</name>
<organism evidence="1 2">
    <name type="scientific">Paenibacillus glacialis</name>
    <dbReference type="NCBI Taxonomy" id="494026"/>
    <lineage>
        <taxon>Bacteria</taxon>
        <taxon>Bacillati</taxon>
        <taxon>Bacillota</taxon>
        <taxon>Bacilli</taxon>
        <taxon>Bacillales</taxon>
        <taxon>Paenibacillaceae</taxon>
        <taxon>Paenibacillus</taxon>
    </lineage>
</organism>
<dbReference type="Proteomes" id="UP000076967">
    <property type="component" value="Unassembled WGS sequence"/>
</dbReference>
<reference evidence="1 2" key="1">
    <citation type="submission" date="2016-03" db="EMBL/GenBank/DDBJ databases">
        <title>Draft genome sequence of Paenibacillus glacialis DSM 22343.</title>
        <authorList>
            <person name="Shin S.-K."/>
            <person name="Yi H."/>
        </authorList>
    </citation>
    <scope>NUCLEOTIDE SEQUENCE [LARGE SCALE GENOMIC DNA]</scope>
    <source>
        <strain evidence="1 2">DSM 22343</strain>
    </source>
</reference>
<dbReference type="InterPro" id="IPR052209">
    <property type="entry name" value="CbiZ"/>
</dbReference>
<proteinExistence type="predicted"/>
<evidence type="ECO:0008006" key="3">
    <source>
        <dbReference type="Google" id="ProtNLM"/>
    </source>
</evidence>
<dbReference type="AlphaFoldDB" id="A0A168NUC4"/>
<comment type="caution">
    <text evidence="1">The sequence shown here is derived from an EMBL/GenBank/DDBJ whole genome shotgun (WGS) entry which is preliminary data.</text>
</comment>
<keyword evidence="2" id="KW-1185">Reference proteome</keyword>
<protein>
    <recommendedName>
        <fullName evidence="3">Adenosylcobinamide amidohydrolase</fullName>
    </recommendedName>
</protein>
<dbReference type="STRING" id="494026.PGLA_01625"/>